<dbReference type="AlphaFoldDB" id="A0A182D3H5"/>
<gene>
    <name evidence="2" type="ORF">BV133_2140</name>
</gene>
<sequence>MRAHNSSSLASELDASGSAQRRNEIPVVIDRGDRRPPVVLGGVPVHRCLPASPGGSKGTVGLSYIKRRTCQNRSFDTRARGGPFVRKNTVPFRKTSQTRNERTAGVDATQCHYREDGTRLGGLKRSLVHSPAPPDRPYITPRWLSIGARCGI</sequence>
<feature type="compositionally biased region" description="Polar residues" evidence="1">
    <location>
        <begin position="1"/>
        <end position="10"/>
    </location>
</feature>
<proteinExistence type="predicted"/>
<protein>
    <submittedName>
        <fullName evidence="2">Uncharacterized protein</fullName>
    </submittedName>
</protein>
<evidence type="ECO:0000256" key="1">
    <source>
        <dbReference type="SAM" id="MobiDB-lite"/>
    </source>
</evidence>
<accession>A0A182D3H5</accession>
<dbReference type="EMBL" id="AP014854">
    <property type="protein sequence ID" value="BAR99733.1"/>
    <property type="molecule type" value="Genomic_DNA"/>
</dbReference>
<evidence type="ECO:0000313" key="2">
    <source>
        <dbReference type="EMBL" id="BAR99733.1"/>
    </source>
</evidence>
<name>A0A182D3H5_BLAVI</name>
<reference evidence="2" key="1">
    <citation type="journal article" date="2015" name="Genome Announc.">
        <title>Complete Genome Sequence of the Bacteriochlorophyll b-Producing Photosynthetic Bacterium Blastochloris viridis.</title>
        <authorList>
            <person name="Tsukatani Y."/>
            <person name="Hirose Y."/>
            <person name="Harada J."/>
            <person name="Misawa N."/>
            <person name="Mori K."/>
            <person name="Inoue K."/>
            <person name="Tamiaki H."/>
        </authorList>
    </citation>
    <scope>NUCLEOTIDE SEQUENCE [LARGE SCALE GENOMIC DNA]</scope>
    <source>
        <strain evidence="2">DSM 133</strain>
    </source>
</reference>
<feature type="region of interest" description="Disordered" evidence="1">
    <location>
        <begin position="1"/>
        <end position="20"/>
    </location>
</feature>
<organism evidence="2">
    <name type="scientific">Blastochloris viridis</name>
    <name type="common">Rhodopseudomonas viridis</name>
    <dbReference type="NCBI Taxonomy" id="1079"/>
    <lineage>
        <taxon>Bacteria</taxon>
        <taxon>Pseudomonadati</taxon>
        <taxon>Pseudomonadota</taxon>
        <taxon>Alphaproteobacteria</taxon>
        <taxon>Hyphomicrobiales</taxon>
        <taxon>Blastochloridaceae</taxon>
        <taxon>Blastochloris</taxon>
    </lineage>
</organism>